<proteinExistence type="predicted"/>
<evidence type="ECO:0000259" key="1">
    <source>
        <dbReference type="Pfam" id="PF13200"/>
    </source>
</evidence>
<reference evidence="2 3" key="1">
    <citation type="submission" date="2019-04" db="EMBL/GenBank/DDBJ databases">
        <title>Sulfurimonas crateris sp. nov. a facultative anaerobic sulfur-oxidizing chemolithautotrophic bacterium isolated from a terrestrial mud vulcano.</title>
        <authorList>
            <person name="Ratnikova N.M."/>
            <person name="Slobodkin A.I."/>
            <person name="Merkel A.Y."/>
            <person name="Novikov A."/>
            <person name="Bonch-Osmolovskaya E.A."/>
            <person name="Slobodkina G.B."/>
        </authorList>
    </citation>
    <scope>NUCLEOTIDE SEQUENCE [LARGE SCALE GENOMIC DNA]</scope>
    <source>
        <strain evidence="2 3">SN118</strain>
    </source>
</reference>
<dbReference type="InterPro" id="IPR025275">
    <property type="entry name" value="DUF4015"/>
</dbReference>
<comment type="caution">
    <text evidence="2">The sequence shown here is derived from an EMBL/GenBank/DDBJ whole genome shotgun (WGS) entry which is preliminary data.</text>
</comment>
<evidence type="ECO:0000313" key="3">
    <source>
        <dbReference type="Proteomes" id="UP000309561"/>
    </source>
</evidence>
<sequence length="434" mass="50205">MRDKNRNTVLRKLLLSFFMFEALLWGSFSGVVIDKTTSKPVANATINDSYISVKSDENGTFAIHSAEDKIFVKAYGYRPYTLSKETNSTVLALEPITVKALYLSFWRASNNSPRLKEILEIIEKTEINSIVVDVKSEYGSTSYKTSFEKANVYGAHNDRTNRDIEQFMKLMKSKNIYTIARIVTFKDELQASNNPEYAIKKSDGTLWRNHDEMAWVDPFDKRAHEYTVSIAEDAARVGFDEINFDYIRFPAKDGLSFSKESTQESRVEAISEFLKLAQNRLRKYGVFISVDTYGNICWEDYDMGIGQMIEPLSKYADYIAPMLYPSGFAKGSFGLENPSEHPHAVIYRSLKNIEDQIESKRLRPWLQSFKDYAHRKIEYNYFEINEQIRAAADTNTSGWMLWSPSSRYELSYFRAKERDVLTLDSIRENSEYID</sequence>
<dbReference type="AlphaFoldDB" id="A0A4U2Z6K3"/>
<accession>A0A4U2Z6K3</accession>
<gene>
    <name evidence="2" type="ORF">FCU45_04400</name>
</gene>
<feature type="domain" description="DUF4015" evidence="1">
    <location>
        <begin position="100"/>
        <end position="408"/>
    </location>
</feature>
<dbReference type="RefSeq" id="WP_137012684.1">
    <property type="nucleotide sequence ID" value="NZ_SZPX01000003.1"/>
</dbReference>
<dbReference type="SUPFAM" id="SSF51445">
    <property type="entry name" value="(Trans)glycosidases"/>
    <property type="match status" value="1"/>
</dbReference>
<keyword evidence="3" id="KW-1185">Reference proteome</keyword>
<dbReference type="InterPro" id="IPR008969">
    <property type="entry name" value="CarboxyPept-like_regulatory"/>
</dbReference>
<dbReference type="Pfam" id="PF13200">
    <property type="entry name" value="DUF4015"/>
    <property type="match status" value="1"/>
</dbReference>
<dbReference type="Proteomes" id="UP000309561">
    <property type="component" value="Unassembled WGS sequence"/>
</dbReference>
<dbReference type="SUPFAM" id="SSF49464">
    <property type="entry name" value="Carboxypeptidase regulatory domain-like"/>
    <property type="match status" value="1"/>
</dbReference>
<dbReference type="Gene3D" id="3.20.20.80">
    <property type="entry name" value="Glycosidases"/>
    <property type="match status" value="1"/>
</dbReference>
<organism evidence="2 3">
    <name type="scientific">Sulfurimonas crateris</name>
    <dbReference type="NCBI Taxonomy" id="2574727"/>
    <lineage>
        <taxon>Bacteria</taxon>
        <taxon>Pseudomonadati</taxon>
        <taxon>Campylobacterota</taxon>
        <taxon>Epsilonproteobacteria</taxon>
        <taxon>Campylobacterales</taxon>
        <taxon>Sulfurimonadaceae</taxon>
        <taxon>Sulfurimonas</taxon>
    </lineage>
</organism>
<evidence type="ECO:0000313" key="2">
    <source>
        <dbReference type="EMBL" id="TKI69857.1"/>
    </source>
</evidence>
<dbReference type="OrthoDB" id="9774125at2"/>
<dbReference type="InterPro" id="IPR017853">
    <property type="entry name" value="GH"/>
</dbReference>
<protein>
    <submittedName>
        <fullName evidence="2">GTP-binding protein</fullName>
    </submittedName>
</protein>
<dbReference type="EMBL" id="SZPX01000003">
    <property type="protein sequence ID" value="TKI69857.1"/>
    <property type="molecule type" value="Genomic_DNA"/>
</dbReference>
<name>A0A4U2Z6K3_9BACT</name>